<evidence type="ECO:0000313" key="11">
    <source>
        <dbReference type="Proteomes" id="UP000678393"/>
    </source>
</evidence>
<dbReference type="EMBL" id="CAJHNH020006890">
    <property type="protein sequence ID" value="CAG5134169.1"/>
    <property type="molecule type" value="Genomic_DNA"/>
</dbReference>
<dbReference type="SUPFAM" id="SSF48592">
    <property type="entry name" value="GroEL equatorial domain-like"/>
    <property type="match status" value="1"/>
</dbReference>
<keyword evidence="4" id="KW-0963">Cytoplasm</keyword>
<dbReference type="AlphaFoldDB" id="A0A8S3ZXH1"/>
<dbReference type="FunFam" id="3.50.7.10:FF:000002">
    <property type="entry name" value="T-complex protein 1 subunit beta"/>
    <property type="match status" value="1"/>
</dbReference>
<protein>
    <recommendedName>
        <fullName evidence="3">T-complex protein 1 subunit beta</fullName>
    </recommendedName>
    <alternativeName>
        <fullName evidence="8">CCT-beta</fullName>
    </alternativeName>
</protein>
<dbReference type="GO" id="GO:0005832">
    <property type="term" value="C:chaperonin-containing T-complex"/>
    <property type="evidence" value="ECO:0007669"/>
    <property type="project" value="InterPro"/>
</dbReference>
<dbReference type="InterPro" id="IPR053374">
    <property type="entry name" value="TCP-1_chaperonin"/>
</dbReference>
<dbReference type="InterPro" id="IPR002194">
    <property type="entry name" value="Chaperonin_TCP-1_CS"/>
</dbReference>
<dbReference type="NCBIfam" id="TIGR02341">
    <property type="entry name" value="chap_CCT_beta"/>
    <property type="match status" value="1"/>
</dbReference>
<dbReference type="GO" id="GO:0051082">
    <property type="term" value="F:unfolded protein binding"/>
    <property type="evidence" value="ECO:0007669"/>
    <property type="project" value="InterPro"/>
</dbReference>
<comment type="subcellular location">
    <subcellularLocation>
        <location evidence="1">Cytoplasm</location>
    </subcellularLocation>
</comment>
<dbReference type="GO" id="GO:0016887">
    <property type="term" value="F:ATP hydrolysis activity"/>
    <property type="evidence" value="ECO:0007669"/>
    <property type="project" value="InterPro"/>
</dbReference>
<dbReference type="InterPro" id="IPR012716">
    <property type="entry name" value="Chap_CCT_beta"/>
</dbReference>
<name>A0A8S3ZXH1_9EUPU</name>
<dbReference type="Gene3D" id="1.10.560.10">
    <property type="entry name" value="GroEL-like equatorial domain"/>
    <property type="match status" value="1"/>
</dbReference>
<accession>A0A8S3ZXH1</accession>
<dbReference type="PROSITE" id="PS00750">
    <property type="entry name" value="TCP1_1"/>
    <property type="match status" value="1"/>
</dbReference>
<gene>
    <name evidence="10" type="ORF">CUNI_LOCUS19727</name>
</gene>
<evidence type="ECO:0000256" key="8">
    <source>
        <dbReference type="ARBA" id="ARBA00033237"/>
    </source>
</evidence>
<evidence type="ECO:0000256" key="7">
    <source>
        <dbReference type="ARBA" id="ARBA00023186"/>
    </source>
</evidence>
<evidence type="ECO:0000256" key="5">
    <source>
        <dbReference type="ARBA" id="ARBA00022741"/>
    </source>
</evidence>
<dbReference type="PROSITE" id="PS00751">
    <property type="entry name" value="TCP1_2"/>
    <property type="match status" value="1"/>
</dbReference>
<dbReference type="InterPro" id="IPR002423">
    <property type="entry name" value="Cpn60/GroEL/TCP-1"/>
</dbReference>
<dbReference type="GO" id="GO:0140662">
    <property type="term" value="F:ATP-dependent protein folding chaperone"/>
    <property type="evidence" value="ECO:0007669"/>
    <property type="project" value="InterPro"/>
</dbReference>
<keyword evidence="7 9" id="KW-0143">Chaperone</keyword>
<sequence>MMSLNPVQILRYGAEEEKSEIARLSSFVGATAIGDLVKSTLGPKGMDKILQTSSNNETIQVTNDGATILKAIGVDNPAAKVLVDISRVQDDEVGDGTTSVVVLASELLKEAEGLVSQKIHPQTIIAGWRKAVDAARQALTDAAVDNGNDLVKFREDLMNIARTTLSSKILTQHKDMFAKLAVDAVLRLKGSGSLDAIQIIKKLGGNLSDSYLESGFLLDKKIGINQPKRIEKAKILIANTSMDTDKIKVFGSRVRVDAISKVAQLELAEKEKMKLKVEKILKHGCNVFVNRQLIYNYPEQIFADAGVMAIEHADFEGVERLALVTGGEIVSTFDCPEKVKLGTCDLIEEIMIGEDKLIRFSGVALGEACTIVLRGATQQILDEAERSLHDALCVLSQTVKETRTVYGGGCSEMLMADAVSKLAAKTPGKEAVAMEAFAKALRQLPTIIADNAGYDSADLVAQMRAAHTEGRHTIGLDMERGRVGDVAELGITESYQVKRQVLISGAEAAEMIMRVDNIIRAAPRQRAPDHRHH</sequence>
<dbReference type="OrthoDB" id="10259763at2759"/>
<evidence type="ECO:0000256" key="6">
    <source>
        <dbReference type="ARBA" id="ARBA00022840"/>
    </source>
</evidence>
<dbReference type="SUPFAM" id="SSF52029">
    <property type="entry name" value="GroEL apical domain-like"/>
    <property type="match status" value="1"/>
</dbReference>
<evidence type="ECO:0000256" key="3">
    <source>
        <dbReference type="ARBA" id="ARBA00018961"/>
    </source>
</evidence>
<dbReference type="Gene3D" id="3.30.260.10">
    <property type="entry name" value="TCP-1-like chaperonin intermediate domain"/>
    <property type="match status" value="1"/>
</dbReference>
<keyword evidence="6 9" id="KW-0067">ATP-binding</keyword>
<dbReference type="NCBIfam" id="NF041083">
    <property type="entry name" value="thermosome_beta"/>
    <property type="match status" value="1"/>
</dbReference>
<dbReference type="PRINTS" id="PR00304">
    <property type="entry name" value="TCOMPLEXTCP1"/>
</dbReference>
<dbReference type="PROSITE" id="PS00995">
    <property type="entry name" value="TCP1_3"/>
    <property type="match status" value="1"/>
</dbReference>
<comment type="caution">
    <text evidence="10">The sequence shown here is derived from an EMBL/GenBank/DDBJ whole genome shotgun (WGS) entry which is preliminary data.</text>
</comment>
<dbReference type="FunFam" id="1.10.560.10:FF:000017">
    <property type="entry name" value="T-complex protein 1 subunit eta"/>
    <property type="match status" value="1"/>
</dbReference>
<keyword evidence="5 9" id="KW-0547">Nucleotide-binding</keyword>
<dbReference type="InterPro" id="IPR027413">
    <property type="entry name" value="GROEL-like_equatorial_sf"/>
</dbReference>
<keyword evidence="11" id="KW-1185">Reference proteome</keyword>
<dbReference type="InterPro" id="IPR017998">
    <property type="entry name" value="Chaperone_TCP-1"/>
</dbReference>
<evidence type="ECO:0000256" key="1">
    <source>
        <dbReference type="ARBA" id="ARBA00004496"/>
    </source>
</evidence>
<evidence type="ECO:0000256" key="4">
    <source>
        <dbReference type="ARBA" id="ARBA00022490"/>
    </source>
</evidence>
<evidence type="ECO:0000313" key="10">
    <source>
        <dbReference type="EMBL" id="CAG5134169.1"/>
    </source>
</evidence>
<dbReference type="PANTHER" id="PTHR11353">
    <property type="entry name" value="CHAPERONIN"/>
    <property type="match status" value="1"/>
</dbReference>
<dbReference type="GO" id="GO:0005524">
    <property type="term" value="F:ATP binding"/>
    <property type="evidence" value="ECO:0007669"/>
    <property type="project" value="UniProtKB-KW"/>
</dbReference>
<dbReference type="Proteomes" id="UP000678393">
    <property type="component" value="Unassembled WGS sequence"/>
</dbReference>
<dbReference type="InterPro" id="IPR027409">
    <property type="entry name" value="GroEL-like_apical_dom_sf"/>
</dbReference>
<dbReference type="CDD" id="cd03336">
    <property type="entry name" value="TCP1_beta"/>
    <property type="match status" value="1"/>
</dbReference>
<dbReference type="FunFam" id="1.10.560.10:FF:000045">
    <property type="entry name" value="T-complex protein 1 subunit eta"/>
    <property type="match status" value="1"/>
</dbReference>
<dbReference type="Pfam" id="PF00118">
    <property type="entry name" value="Cpn60_TCP1"/>
    <property type="match status" value="1"/>
</dbReference>
<dbReference type="Gene3D" id="3.50.7.10">
    <property type="entry name" value="GroEL"/>
    <property type="match status" value="1"/>
</dbReference>
<proteinExistence type="inferred from homology"/>
<organism evidence="10 11">
    <name type="scientific">Candidula unifasciata</name>
    <dbReference type="NCBI Taxonomy" id="100452"/>
    <lineage>
        <taxon>Eukaryota</taxon>
        <taxon>Metazoa</taxon>
        <taxon>Spiralia</taxon>
        <taxon>Lophotrochozoa</taxon>
        <taxon>Mollusca</taxon>
        <taxon>Gastropoda</taxon>
        <taxon>Heterobranchia</taxon>
        <taxon>Euthyneura</taxon>
        <taxon>Panpulmonata</taxon>
        <taxon>Eupulmonata</taxon>
        <taxon>Stylommatophora</taxon>
        <taxon>Helicina</taxon>
        <taxon>Helicoidea</taxon>
        <taxon>Geomitridae</taxon>
        <taxon>Candidula</taxon>
    </lineage>
</organism>
<reference evidence="10" key="1">
    <citation type="submission" date="2021-04" db="EMBL/GenBank/DDBJ databases">
        <authorList>
            <consortium name="Molecular Ecology Group"/>
        </authorList>
    </citation>
    <scope>NUCLEOTIDE SEQUENCE</scope>
</reference>
<evidence type="ECO:0000256" key="9">
    <source>
        <dbReference type="RuleBase" id="RU004187"/>
    </source>
</evidence>
<comment type="similarity">
    <text evidence="2 9">Belongs to the TCP-1 chaperonin family.</text>
</comment>
<evidence type="ECO:0000256" key="2">
    <source>
        <dbReference type="ARBA" id="ARBA00008020"/>
    </source>
</evidence>
<dbReference type="InterPro" id="IPR027410">
    <property type="entry name" value="TCP-1-like_intermed_sf"/>
</dbReference>
<dbReference type="FunFam" id="3.30.260.10:FF:000025">
    <property type="entry name" value="Chaperonin containing TCP1 subunit 2"/>
    <property type="match status" value="1"/>
</dbReference>
<dbReference type="SUPFAM" id="SSF54849">
    <property type="entry name" value="GroEL-intermediate domain like"/>
    <property type="match status" value="1"/>
</dbReference>